<dbReference type="InterPro" id="IPR036412">
    <property type="entry name" value="HAD-like_sf"/>
</dbReference>
<comment type="similarity">
    <text evidence="1">Belongs to the HAD-like hydrolase superfamily. S-2-haloalkanoic acid dehalogenase family.</text>
</comment>
<evidence type="ECO:0000313" key="4">
    <source>
        <dbReference type="Proteomes" id="UP000298493"/>
    </source>
</evidence>
<name>A0A4Z1P6F1_9PEZI</name>
<protein>
    <submittedName>
        <fullName evidence="3">Haloacid dehalogenase</fullName>
    </submittedName>
</protein>
<dbReference type="EMBL" id="SNSC02000008">
    <property type="protein sequence ID" value="TID22209.1"/>
    <property type="molecule type" value="Genomic_DNA"/>
</dbReference>
<dbReference type="InterPro" id="IPR023198">
    <property type="entry name" value="PGP-like_dom2"/>
</dbReference>
<dbReference type="STRING" id="86259.A0A4Z1P6F1"/>
<dbReference type="Proteomes" id="UP000298493">
    <property type="component" value="Unassembled WGS sequence"/>
</dbReference>
<evidence type="ECO:0000256" key="2">
    <source>
        <dbReference type="ARBA" id="ARBA00022801"/>
    </source>
</evidence>
<keyword evidence="2" id="KW-0378">Hydrolase</keyword>
<dbReference type="InterPro" id="IPR051540">
    <property type="entry name" value="S-2-haloacid_dehalogenase"/>
</dbReference>
<dbReference type="NCBIfam" id="TIGR01428">
    <property type="entry name" value="HAD_type_II"/>
    <property type="match status" value="1"/>
</dbReference>
<gene>
    <name evidence="3" type="ORF">E6O75_ATG11003</name>
</gene>
<dbReference type="PRINTS" id="PR00413">
    <property type="entry name" value="HADHALOGNASE"/>
</dbReference>
<dbReference type="Gene3D" id="3.40.50.1000">
    <property type="entry name" value="HAD superfamily/HAD-like"/>
    <property type="match status" value="1"/>
</dbReference>
<comment type="caution">
    <text evidence="3">The sequence shown here is derived from an EMBL/GenBank/DDBJ whole genome shotgun (WGS) entry which is preliminary data.</text>
</comment>
<dbReference type="SUPFAM" id="SSF56784">
    <property type="entry name" value="HAD-like"/>
    <property type="match status" value="1"/>
</dbReference>
<dbReference type="InterPro" id="IPR006328">
    <property type="entry name" value="2-HAD"/>
</dbReference>
<evidence type="ECO:0000256" key="1">
    <source>
        <dbReference type="ARBA" id="ARBA00008106"/>
    </source>
</evidence>
<evidence type="ECO:0000313" key="3">
    <source>
        <dbReference type="EMBL" id="TID22209.1"/>
    </source>
</evidence>
<proteinExistence type="inferred from homology"/>
<dbReference type="InterPro" id="IPR023214">
    <property type="entry name" value="HAD_sf"/>
</dbReference>
<dbReference type="PANTHER" id="PTHR43316">
    <property type="entry name" value="HYDROLASE, HALOACID DELAHOGENASE-RELATED"/>
    <property type="match status" value="1"/>
</dbReference>
<dbReference type="Pfam" id="PF00702">
    <property type="entry name" value="Hydrolase"/>
    <property type="match status" value="1"/>
</dbReference>
<dbReference type="PANTHER" id="PTHR43316:SF3">
    <property type="entry name" value="HALOACID DEHALOGENASE, TYPE II (AFU_ORTHOLOGUE AFUA_2G07750)-RELATED"/>
    <property type="match status" value="1"/>
</dbReference>
<dbReference type="GO" id="GO:0016791">
    <property type="term" value="F:phosphatase activity"/>
    <property type="evidence" value="ECO:0007669"/>
    <property type="project" value="UniProtKB-ARBA"/>
</dbReference>
<reference evidence="3 4" key="1">
    <citation type="submission" date="2019-04" db="EMBL/GenBank/DDBJ databases">
        <title>High contiguity whole genome sequence and gene annotation resource for two Venturia nashicola isolates.</title>
        <authorList>
            <person name="Prokchorchik M."/>
            <person name="Won K."/>
            <person name="Lee Y."/>
            <person name="Choi E.D."/>
            <person name="Segonzac C."/>
            <person name="Sohn K.H."/>
        </authorList>
    </citation>
    <scope>NUCLEOTIDE SEQUENCE [LARGE SCALE GENOMIC DNA]</scope>
    <source>
        <strain evidence="3 4">PRI2</strain>
    </source>
</reference>
<keyword evidence="4" id="KW-1185">Reference proteome</keyword>
<dbReference type="Gene3D" id="1.10.150.240">
    <property type="entry name" value="Putative phosphatase, domain 2"/>
    <property type="match status" value="1"/>
</dbReference>
<organism evidence="3 4">
    <name type="scientific">Venturia nashicola</name>
    <dbReference type="NCBI Taxonomy" id="86259"/>
    <lineage>
        <taxon>Eukaryota</taxon>
        <taxon>Fungi</taxon>
        <taxon>Dikarya</taxon>
        <taxon>Ascomycota</taxon>
        <taxon>Pezizomycotina</taxon>
        <taxon>Dothideomycetes</taxon>
        <taxon>Pleosporomycetidae</taxon>
        <taxon>Venturiales</taxon>
        <taxon>Venturiaceae</taxon>
        <taxon>Venturia</taxon>
    </lineage>
</organism>
<accession>A0A4Z1P6F1</accession>
<dbReference type="InterPro" id="IPR006439">
    <property type="entry name" value="HAD-SF_hydro_IA"/>
</dbReference>
<dbReference type="NCBIfam" id="TIGR01493">
    <property type="entry name" value="HAD-SF-IA-v2"/>
    <property type="match status" value="1"/>
</dbReference>
<dbReference type="AlphaFoldDB" id="A0A4Z1P6F1"/>
<sequence>MTKPSQIAFLFDVFGTCVDWRTTVTNEMHRRAPSTMSVAEWGDFAQEWRNSYKVFTKSRAEDSALPMKSIDQHHFDSLQELLAAWRLQDLWSAEELQDISLVWHRLDRWTDSEKGIEYFNGLGWSCTLSNGNASLLRDLRSHARLDFTHLFGAEDFGTFKPNKAVYLGAVDKLGLSPSQCFMVAAHLADLKAAKGCGYRTIYVERPLEEDWDGHQIEEAKAAGFVDLWVTANEDGFLAAVDRLKTEGLV</sequence>
<dbReference type="GO" id="GO:0019120">
    <property type="term" value="F:hydrolase activity, acting on acid halide bonds, in C-halide compounds"/>
    <property type="evidence" value="ECO:0007669"/>
    <property type="project" value="InterPro"/>
</dbReference>